<dbReference type="EMBL" id="MKGL01000650">
    <property type="protein sequence ID" value="RNE96719.1"/>
    <property type="molecule type" value="Genomic_DNA"/>
</dbReference>
<protein>
    <submittedName>
        <fullName evidence="2">Uncharacterized protein</fullName>
    </submittedName>
</protein>
<organism evidence="2 3">
    <name type="scientific">Trypanosoma rangeli</name>
    <dbReference type="NCBI Taxonomy" id="5698"/>
    <lineage>
        <taxon>Eukaryota</taxon>
        <taxon>Discoba</taxon>
        <taxon>Euglenozoa</taxon>
        <taxon>Kinetoplastea</taxon>
        <taxon>Metakinetoplastina</taxon>
        <taxon>Trypanosomatida</taxon>
        <taxon>Trypanosomatidae</taxon>
        <taxon>Trypanosoma</taxon>
        <taxon>Herpetosoma</taxon>
    </lineage>
</organism>
<reference evidence="2 3" key="1">
    <citation type="journal article" date="2018" name="BMC Genomics">
        <title>Genomic comparison of Trypanosoma conorhini and Trypanosoma rangeli to Trypanosoma cruzi strains of high and low virulence.</title>
        <authorList>
            <person name="Bradwell K.R."/>
            <person name="Koparde V.N."/>
            <person name="Matveyev A.V."/>
            <person name="Serrano M.G."/>
            <person name="Alves J.M."/>
            <person name="Parikh H."/>
            <person name="Huang B."/>
            <person name="Lee V."/>
            <person name="Espinosa-Alvarez O."/>
            <person name="Ortiz P.A."/>
            <person name="Costa-Martins A.G."/>
            <person name="Teixeira M.M."/>
            <person name="Buck G.A."/>
        </authorList>
    </citation>
    <scope>NUCLEOTIDE SEQUENCE [LARGE SCALE GENOMIC DNA]</scope>
    <source>
        <strain evidence="2 3">AM80</strain>
    </source>
</reference>
<dbReference type="AlphaFoldDB" id="A0A3R7JTS9"/>
<dbReference type="RefSeq" id="XP_029233796.1">
    <property type="nucleotide sequence ID" value="XM_029386331.1"/>
</dbReference>
<evidence type="ECO:0000313" key="3">
    <source>
        <dbReference type="Proteomes" id="UP000283634"/>
    </source>
</evidence>
<name>A0A3R7JTS9_TRYRA</name>
<accession>A0A3R7JTS9</accession>
<comment type="caution">
    <text evidence="2">The sequence shown here is derived from an EMBL/GenBank/DDBJ whole genome shotgun (WGS) entry which is preliminary data.</text>
</comment>
<gene>
    <name evidence="2" type="ORF">TraAM80_09663</name>
</gene>
<evidence type="ECO:0000256" key="1">
    <source>
        <dbReference type="SAM" id="Phobius"/>
    </source>
</evidence>
<proteinExistence type="predicted"/>
<keyword evidence="1" id="KW-1133">Transmembrane helix</keyword>
<evidence type="ECO:0000313" key="2">
    <source>
        <dbReference type="EMBL" id="RNE96719.1"/>
    </source>
</evidence>
<sequence length="189" mass="21108">MAGLGSSVPSTSYMCFLFGKYTNCSCFSDYYCLWVWQNESPAVKFAAVPHAQVPRAPLHGGKLEELQRPEDAFLLQRHPVKMFYVDFDMILLLLLFVFLLLLLVEVFMNVSGALCAAFFYRGDVARSQHADTKGTAAGVFPATGAWFRGCRQVDLWIRFIEGLCVGGGWLNERATRCVFYCTTALTAVS</sequence>
<keyword evidence="1" id="KW-0472">Membrane</keyword>
<keyword evidence="1" id="KW-0812">Transmembrane</keyword>
<dbReference type="Proteomes" id="UP000283634">
    <property type="component" value="Unassembled WGS sequence"/>
</dbReference>
<feature type="transmembrane region" description="Helical" evidence="1">
    <location>
        <begin position="89"/>
        <end position="120"/>
    </location>
</feature>
<keyword evidence="3" id="KW-1185">Reference proteome</keyword>
<dbReference type="GeneID" id="40333596"/>